<organism evidence="1 2">
    <name type="scientific">Leersia perrieri</name>
    <dbReference type="NCBI Taxonomy" id="77586"/>
    <lineage>
        <taxon>Eukaryota</taxon>
        <taxon>Viridiplantae</taxon>
        <taxon>Streptophyta</taxon>
        <taxon>Embryophyta</taxon>
        <taxon>Tracheophyta</taxon>
        <taxon>Spermatophyta</taxon>
        <taxon>Magnoliopsida</taxon>
        <taxon>Liliopsida</taxon>
        <taxon>Poales</taxon>
        <taxon>Poaceae</taxon>
        <taxon>BOP clade</taxon>
        <taxon>Oryzoideae</taxon>
        <taxon>Oryzeae</taxon>
        <taxon>Oryzinae</taxon>
        <taxon>Leersia</taxon>
    </lineage>
</organism>
<dbReference type="AlphaFoldDB" id="A0A0D9W7C9"/>
<dbReference type="Gramene" id="LPERR04G15590.1">
    <property type="protein sequence ID" value="LPERR04G15590.1"/>
    <property type="gene ID" value="LPERR04G15590"/>
</dbReference>
<reference evidence="2" key="2">
    <citation type="submission" date="2013-12" db="EMBL/GenBank/DDBJ databases">
        <authorList>
            <person name="Yu Y."/>
            <person name="Lee S."/>
            <person name="de Baynast K."/>
            <person name="Wissotski M."/>
            <person name="Liu L."/>
            <person name="Talag J."/>
            <person name="Goicoechea J."/>
            <person name="Angelova A."/>
            <person name="Jetty R."/>
            <person name="Kudrna D."/>
            <person name="Golser W."/>
            <person name="Rivera L."/>
            <person name="Zhang J."/>
            <person name="Wing R."/>
        </authorList>
    </citation>
    <scope>NUCLEOTIDE SEQUENCE</scope>
</reference>
<dbReference type="EnsemblPlants" id="LPERR04G15590.1">
    <property type="protein sequence ID" value="LPERR04G15590.1"/>
    <property type="gene ID" value="LPERR04G15590"/>
</dbReference>
<reference evidence="1" key="3">
    <citation type="submission" date="2015-04" db="UniProtKB">
        <authorList>
            <consortium name="EnsemblPlants"/>
        </authorList>
    </citation>
    <scope>IDENTIFICATION</scope>
</reference>
<evidence type="ECO:0000313" key="1">
    <source>
        <dbReference type="EnsemblPlants" id="LPERR04G15590.1"/>
    </source>
</evidence>
<accession>A0A0D9W7C9</accession>
<evidence type="ECO:0000313" key="2">
    <source>
        <dbReference type="Proteomes" id="UP000032180"/>
    </source>
</evidence>
<name>A0A0D9W7C9_9ORYZ</name>
<protein>
    <submittedName>
        <fullName evidence="1">Uncharacterized protein</fullName>
    </submittedName>
</protein>
<reference evidence="1 2" key="1">
    <citation type="submission" date="2012-08" db="EMBL/GenBank/DDBJ databases">
        <title>Oryza genome evolution.</title>
        <authorList>
            <person name="Wing R.A."/>
        </authorList>
    </citation>
    <scope>NUCLEOTIDE SEQUENCE</scope>
</reference>
<keyword evidence="2" id="KW-1185">Reference proteome</keyword>
<sequence length="226" mass="22433">MTTAGLSSSLSSVFRPGTDVFGGVSGEELKMKRDGGGPPLALLARPCARARRRWARGRRRGPGDSGAAASSAAAWAGSGVCVHICALRGCNDVGVGASGQLRRRVGAGSNDPACGGGYAGCGQCAAAGTRAAAVHARAHTGHGGAGAEAALAVRPVVPGGCATMAGAVRSVMGVPRSSRPAAISFTTSGRLGSGLPMAVLVVRGWRRVGVKAVSCLAWSKKRAGYP</sequence>
<dbReference type="HOGENOM" id="CLU_1226377_0_0_1"/>
<proteinExistence type="predicted"/>
<dbReference type="Proteomes" id="UP000032180">
    <property type="component" value="Chromosome 4"/>
</dbReference>